<evidence type="ECO:0000259" key="7">
    <source>
        <dbReference type="Pfam" id="PF01321"/>
    </source>
</evidence>
<evidence type="ECO:0000256" key="1">
    <source>
        <dbReference type="ARBA" id="ARBA00001936"/>
    </source>
</evidence>
<keyword evidence="8" id="KW-0645">Protease</keyword>
<dbReference type="Gene3D" id="3.40.350.10">
    <property type="entry name" value="Creatinase/prolidase N-terminal domain"/>
    <property type="match status" value="1"/>
</dbReference>
<dbReference type="PANTHER" id="PTHR46112">
    <property type="entry name" value="AMINOPEPTIDASE"/>
    <property type="match status" value="1"/>
</dbReference>
<organism evidence="8 9">
    <name type="scientific">Carnobacterium alterfunditum</name>
    <dbReference type="NCBI Taxonomy" id="28230"/>
    <lineage>
        <taxon>Bacteria</taxon>
        <taxon>Bacillati</taxon>
        <taxon>Bacillota</taxon>
        <taxon>Bacilli</taxon>
        <taxon>Lactobacillales</taxon>
        <taxon>Carnobacteriaceae</taxon>
        <taxon>Carnobacterium</taxon>
    </lineage>
</organism>
<evidence type="ECO:0000256" key="5">
    <source>
        <dbReference type="ARBA" id="ARBA00023211"/>
    </source>
</evidence>
<feature type="domain" description="Peptidase M24" evidence="6">
    <location>
        <begin position="146"/>
        <end position="348"/>
    </location>
</feature>
<dbReference type="InterPro" id="IPR050659">
    <property type="entry name" value="Peptidase_M24B"/>
</dbReference>
<dbReference type="GO" id="GO:0046872">
    <property type="term" value="F:metal ion binding"/>
    <property type="evidence" value="ECO:0007669"/>
    <property type="project" value="UniProtKB-KW"/>
</dbReference>
<dbReference type="GO" id="GO:0004177">
    <property type="term" value="F:aminopeptidase activity"/>
    <property type="evidence" value="ECO:0007669"/>
    <property type="project" value="UniProtKB-KW"/>
</dbReference>
<feature type="domain" description="Creatinase N-terminal" evidence="7">
    <location>
        <begin position="8"/>
        <end position="135"/>
    </location>
</feature>
<evidence type="ECO:0000259" key="6">
    <source>
        <dbReference type="Pfam" id="PF00557"/>
    </source>
</evidence>
<dbReference type="PRINTS" id="PR00599">
    <property type="entry name" value="MAPEPTIDASE"/>
</dbReference>
<dbReference type="STRING" id="28230.SAMN05878443_1033"/>
<name>A0A1N6G598_9LACT</name>
<keyword evidence="4" id="KW-0378">Hydrolase</keyword>
<dbReference type="InterPro" id="IPR036005">
    <property type="entry name" value="Creatinase/aminopeptidase-like"/>
</dbReference>
<keyword evidence="8" id="KW-0031">Aminopeptidase</keyword>
<evidence type="ECO:0000256" key="3">
    <source>
        <dbReference type="ARBA" id="ARBA00022723"/>
    </source>
</evidence>
<dbReference type="GO" id="GO:0008235">
    <property type="term" value="F:metalloexopeptidase activity"/>
    <property type="evidence" value="ECO:0007669"/>
    <property type="project" value="UniProtKB-ARBA"/>
</dbReference>
<dbReference type="SUPFAM" id="SSF55920">
    <property type="entry name" value="Creatinase/aminopeptidase"/>
    <property type="match status" value="1"/>
</dbReference>
<dbReference type="OrthoDB" id="9806388at2"/>
<dbReference type="InterPro" id="IPR001714">
    <property type="entry name" value="Pept_M24_MAP"/>
</dbReference>
<protein>
    <submittedName>
        <fullName evidence="8">Xaa-Pro aminopeptidase. Metallo peptidase. MEROPS family M24B</fullName>
    </submittedName>
</protein>
<dbReference type="InterPro" id="IPR000587">
    <property type="entry name" value="Creatinase_N"/>
</dbReference>
<dbReference type="Proteomes" id="UP000184758">
    <property type="component" value="Unassembled WGS sequence"/>
</dbReference>
<evidence type="ECO:0000313" key="8">
    <source>
        <dbReference type="EMBL" id="SIO02726.1"/>
    </source>
</evidence>
<keyword evidence="9" id="KW-1185">Reference proteome</keyword>
<dbReference type="Pfam" id="PF00557">
    <property type="entry name" value="Peptidase_M24"/>
    <property type="match status" value="1"/>
</dbReference>
<dbReference type="EMBL" id="FSRN01000001">
    <property type="protein sequence ID" value="SIO02726.1"/>
    <property type="molecule type" value="Genomic_DNA"/>
</dbReference>
<dbReference type="InterPro" id="IPR000994">
    <property type="entry name" value="Pept_M24"/>
</dbReference>
<keyword evidence="5" id="KW-0464">Manganese</keyword>
<sequence length="364" mass="40547">MNTHLNILQRWLVEQRIDVAFINEPSTIAYLSGYESDPHERILALAVFATGEPFLFTPELEKEDALKSDWSHDVYGYLDNEDPWALIAIHLASRKSDLSSIAIEKDFLTVGRFEKLQSFFPVIPFSDVTPKIQAMKLIKTPDEINKMMEAGKWADRAFEIGFKAIKEGVSEEEIVAEIEYALKKEGIKEMSFETMVLTGVNAASPHGTPGKRRIQLNEFVLFDLGVVYNGYTSDATRTIAFGEPSKQAKEIYDVVLEAYNAALTAVKPGITAGELDKIARDIITKAGYGQYFTHRLGHGLGSSVHEFPSIMQDSDFVIQEGMCFSIEPGIYLPGIAGVRIEDCVVVTKDGCKVFTHTPITYTSI</sequence>
<dbReference type="RefSeq" id="WP_051905777.1">
    <property type="nucleotide sequence ID" value="NZ_FSRN01000001.1"/>
</dbReference>
<dbReference type="Gene3D" id="3.90.230.10">
    <property type="entry name" value="Creatinase/methionine aminopeptidase superfamily"/>
    <property type="match status" value="1"/>
</dbReference>
<dbReference type="InterPro" id="IPR001131">
    <property type="entry name" value="Peptidase_M24B_aminopep-P_CS"/>
</dbReference>
<gene>
    <name evidence="8" type="ORF">SAMN05878443_1033</name>
</gene>
<dbReference type="SUPFAM" id="SSF53092">
    <property type="entry name" value="Creatinase/prolidase N-terminal domain"/>
    <property type="match status" value="1"/>
</dbReference>
<reference evidence="9" key="1">
    <citation type="submission" date="2016-11" db="EMBL/GenBank/DDBJ databases">
        <authorList>
            <person name="Varghese N."/>
            <person name="Submissions S."/>
        </authorList>
    </citation>
    <scope>NUCLEOTIDE SEQUENCE [LARGE SCALE GENOMIC DNA]</scope>
    <source>
        <strain evidence="9">313</strain>
    </source>
</reference>
<dbReference type="CDD" id="cd01092">
    <property type="entry name" value="APP-like"/>
    <property type="match status" value="1"/>
</dbReference>
<dbReference type="Pfam" id="PF01321">
    <property type="entry name" value="Creatinase_N"/>
    <property type="match status" value="1"/>
</dbReference>
<evidence type="ECO:0000256" key="4">
    <source>
        <dbReference type="ARBA" id="ARBA00022801"/>
    </source>
</evidence>
<proteinExistence type="inferred from homology"/>
<accession>A0A1N6G598</accession>
<dbReference type="InterPro" id="IPR029149">
    <property type="entry name" value="Creatin/AminoP/Spt16_N"/>
</dbReference>
<dbReference type="FunFam" id="3.90.230.10:FF:000014">
    <property type="entry name" value="Aminopeptidase P family protein"/>
    <property type="match status" value="1"/>
</dbReference>
<dbReference type="PROSITE" id="PS00491">
    <property type="entry name" value="PROLINE_PEPTIDASE"/>
    <property type="match status" value="1"/>
</dbReference>
<comment type="cofactor">
    <cofactor evidence="1">
        <name>Mn(2+)</name>
        <dbReference type="ChEBI" id="CHEBI:29035"/>
    </cofactor>
</comment>
<dbReference type="eggNOG" id="COG0006">
    <property type="taxonomic scope" value="Bacteria"/>
</dbReference>
<evidence type="ECO:0000313" key="9">
    <source>
        <dbReference type="Proteomes" id="UP000184758"/>
    </source>
</evidence>
<dbReference type="AlphaFoldDB" id="A0A1N6G598"/>
<keyword evidence="3" id="KW-0479">Metal-binding</keyword>
<comment type="similarity">
    <text evidence="2">Belongs to the peptidase M24B family.</text>
</comment>
<dbReference type="PANTHER" id="PTHR46112:SF10">
    <property type="entry name" value="DIPEPTIDASE YKVY-RELATED"/>
    <property type="match status" value="1"/>
</dbReference>
<evidence type="ECO:0000256" key="2">
    <source>
        <dbReference type="ARBA" id="ARBA00008766"/>
    </source>
</evidence>